<sequence>MFVITTFVLSSLLIILLSFFVERVSTGRLSRKLPPGSFGWPFVGESLSLLKATANGVPERFVIDRLAKHRITSAFKTSIFGERVVFLCGPAANKFILSDKNEKFVPWWPGPSSKMLGPSILTMKGEEGLLQRKILGTFFGPDNLREFVGVIDEVARKNIEYQWKVKEQVETLVAVKAYVFESACRLFVNVDDPRLFSRLSINFNIFLKGFFGLPINLPGTRFHLAKKAANALTRDFMMLVNQRRMELERKKALPKQDLLTHLLAQVDENGKFMPEIVISKNLLSLLFAGHESTSCTLTLAIKYLGELPHVYEKVLAEQQEIAAAKPPGQLLDWEDVQKMRYTRNVVFEVLRLYPATNTVFREAIDDFEFTGYNIPKGWKIACSASLVHKDPVLFSSPESFDESRFDNSGPAPYTYLPFGGGPRMCLGKELACLEILVFLHHLVVNFKWDPAMPDERIRLNPVPTPAKGLPVRLLPRK</sequence>
<evidence type="ECO:0000313" key="1">
    <source>
        <dbReference type="EMBL" id="KAI4368569.1"/>
    </source>
</evidence>
<protein>
    <submittedName>
        <fullName evidence="1">Uncharacterized protein</fullName>
    </submittedName>
</protein>
<comment type="caution">
    <text evidence="1">The sequence shown here is derived from an EMBL/GenBank/DDBJ whole genome shotgun (WGS) entry which is preliminary data.</text>
</comment>
<evidence type="ECO:0000313" key="2">
    <source>
        <dbReference type="Proteomes" id="UP001057402"/>
    </source>
</evidence>
<dbReference type="EMBL" id="CM042884">
    <property type="protein sequence ID" value="KAI4368569.1"/>
    <property type="molecule type" value="Genomic_DNA"/>
</dbReference>
<proteinExistence type="predicted"/>
<organism evidence="1 2">
    <name type="scientific">Melastoma candidum</name>
    <dbReference type="NCBI Taxonomy" id="119954"/>
    <lineage>
        <taxon>Eukaryota</taxon>
        <taxon>Viridiplantae</taxon>
        <taxon>Streptophyta</taxon>
        <taxon>Embryophyta</taxon>
        <taxon>Tracheophyta</taxon>
        <taxon>Spermatophyta</taxon>
        <taxon>Magnoliopsida</taxon>
        <taxon>eudicotyledons</taxon>
        <taxon>Gunneridae</taxon>
        <taxon>Pentapetalae</taxon>
        <taxon>rosids</taxon>
        <taxon>malvids</taxon>
        <taxon>Myrtales</taxon>
        <taxon>Melastomataceae</taxon>
        <taxon>Melastomatoideae</taxon>
        <taxon>Melastomateae</taxon>
        <taxon>Melastoma</taxon>
    </lineage>
</organism>
<accession>A0ACB9QT27</accession>
<reference evidence="2" key="1">
    <citation type="journal article" date="2023" name="Front. Plant Sci.">
        <title>Chromosomal-level genome assembly of Melastoma candidum provides insights into trichome evolution.</title>
        <authorList>
            <person name="Zhong Y."/>
            <person name="Wu W."/>
            <person name="Sun C."/>
            <person name="Zou P."/>
            <person name="Liu Y."/>
            <person name="Dai S."/>
            <person name="Zhou R."/>
        </authorList>
    </citation>
    <scope>NUCLEOTIDE SEQUENCE [LARGE SCALE GENOMIC DNA]</scope>
</reference>
<keyword evidence="2" id="KW-1185">Reference proteome</keyword>
<name>A0ACB9QT27_9MYRT</name>
<gene>
    <name evidence="1" type="ORF">MLD38_017113</name>
</gene>
<dbReference type="Proteomes" id="UP001057402">
    <property type="component" value="Chromosome 5"/>
</dbReference>